<name>A0ABW6TS50_9ACTN</name>
<keyword evidence="4" id="KW-1185">Reference proteome</keyword>
<comment type="caution">
    <text evidence="3">The sequence shown here is derived from an EMBL/GenBank/DDBJ whole genome shotgun (WGS) entry which is preliminary data.</text>
</comment>
<feature type="compositionally biased region" description="Gly residues" evidence="1">
    <location>
        <begin position="347"/>
        <end position="356"/>
    </location>
</feature>
<evidence type="ECO:0000313" key="3">
    <source>
        <dbReference type="EMBL" id="MFF4215430.1"/>
    </source>
</evidence>
<dbReference type="Proteomes" id="UP001602123">
    <property type="component" value="Unassembled WGS sequence"/>
</dbReference>
<dbReference type="RefSeq" id="WP_388624214.1">
    <property type="nucleotide sequence ID" value="NZ_JBIAUT010000001.1"/>
</dbReference>
<sequence>MLFTLRLSYSGKAVHRVYATASQEAFLEGHAEAFTVLGGVPSVHIRYDNLKPAVKQVLFGRSRVESARWASFKSWYQFSAFYCTPGEASAYEKGGVEHEGGRFRRKHLVPPPQVESLAELDERLAAIDVAEDARHIHGRPTSIGFDFEAERERLRPLPADDYDCGIDLTPVVARDSRITVRQGYYSVPAKFIGQKVRVKLRANELWVFDGRQIVARHPRLTRRYTYHDFLDHHLEILLVKPGAFAGASALAQARAEGGFTRVHEAFWAAAKQKAGDREGTRMLIGVLLLHRQLPSEALATAMETCLRIGSVSTDLVAIEARKAMEGTDAELLTGPDGPSQGVLPGAGSAGGGGPAGEGARVISLHTRRLPPDPRTALPDRRSPNRHGDGSTNGTTGAGGAAWGGIKFSTLLPRRPAWRSGRRLEACPLRSDRGTAPEVRNHAASSGISGSSCRCRCTGRSGRRRWRGCPSWRGTCRQRF</sequence>
<reference evidence="3 4" key="1">
    <citation type="submission" date="2024-10" db="EMBL/GenBank/DDBJ databases">
        <title>The Natural Products Discovery Center: Release of the First 8490 Sequenced Strains for Exploring Actinobacteria Biosynthetic Diversity.</title>
        <authorList>
            <person name="Kalkreuter E."/>
            <person name="Kautsar S.A."/>
            <person name="Yang D."/>
            <person name="Bader C.D."/>
            <person name="Teijaro C.N."/>
            <person name="Fluegel L."/>
            <person name="Davis C.M."/>
            <person name="Simpson J.R."/>
            <person name="Lauterbach L."/>
            <person name="Steele A.D."/>
            <person name="Gui C."/>
            <person name="Meng S."/>
            <person name="Li G."/>
            <person name="Viehrig K."/>
            <person name="Ye F."/>
            <person name="Su P."/>
            <person name="Kiefer A.F."/>
            <person name="Nichols A."/>
            <person name="Cepeda A.J."/>
            <person name="Yan W."/>
            <person name="Fan B."/>
            <person name="Jiang Y."/>
            <person name="Adhikari A."/>
            <person name="Zheng C.-J."/>
            <person name="Schuster L."/>
            <person name="Cowan T.M."/>
            <person name="Smanski M.J."/>
            <person name="Chevrette M.G."/>
            <person name="De Carvalho L.P.S."/>
            <person name="Shen B."/>
        </authorList>
    </citation>
    <scope>NUCLEOTIDE SEQUENCE [LARGE SCALE GENOMIC DNA]</scope>
    <source>
        <strain evidence="3 4">NPDC001650</strain>
    </source>
</reference>
<feature type="region of interest" description="Disordered" evidence="1">
    <location>
        <begin position="329"/>
        <end position="402"/>
    </location>
</feature>
<feature type="domain" description="Transposase for insertion sequence element IS21-like C-terminal" evidence="2">
    <location>
        <begin position="157"/>
        <end position="223"/>
    </location>
</feature>
<dbReference type="Pfam" id="PF22483">
    <property type="entry name" value="Mu-transpos_C_2"/>
    <property type="match status" value="1"/>
</dbReference>
<accession>A0ABW6TS50</accession>
<dbReference type="EMBL" id="JBIAUT010000001">
    <property type="protein sequence ID" value="MFF4215430.1"/>
    <property type="molecule type" value="Genomic_DNA"/>
</dbReference>
<evidence type="ECO:0000313" key="4">
    <source>
        <dbReference type="Proteomes" id="UP001602123"/>
    </source>
</evidence>
<evidence type="ECO:0000259" key="2">
    <source>
        <dbReference type="Pfam" id="PF22483"/>
    </source>
</evidence>
<feature type="compositionally biased region" description="Basic and acidic residues" evidence="1">
    <location>
        <begin position="377"/>
        <end position="388"/>
    </location>
</feature>
<dbReference type="InterPro" id="IPR054353">
    <property type="entry name" value="IstA-like_C"/>
</dbReference>
<organism evidence="3 4">
    <name type="scientific">Streptomyces nondiastaticus</name>
    <dbReference type="NCBI Taxonomy" id="3154512"/>
    <lineage>
        <taxon>Bacteria</taxon>
        <taxon>Bacillati</taxon>
        <taxon>Actinomycetota</taxon>
        <taxon>Actinomycetes</taxon>
        <taxon>Kitasatosporales</taxon>
        <taxon>Streptomycetaceae</taxon>
        <taxon>Streptomyces</taxon>
    </lineage>
</organism>
<dbReference type="PANTHER" id="PTHR35004:SF7">
    <property type="entry name" value="INTEGRASE PROTEIN"/>
    <property type="match status" value="1"/>
</dbReference>
<proteinExistence type="predicted"/>
<gene>
    <name evidence="3" type="ORF">ACFYZM_04010</name>
</gene>
<protein>
    <recommendedName>
        <fullName evidence="2">Transposase for insertion sequence element IS21-like C-terminal domain-containing protein</fullName>
    </recommendedName>
</protein>
<dbReference type="PANTHER" id="PTHR35004">
    <property type="entry name" value="TRANSPOSASE RV3428C-RELATED"/>
    <property type="match status" value="1"/>
</dbReference>
<evidence type="ECO:0000256" key="1">
    <source>
        <dbReference type="SAM" id="MobiDB-lite"/>
    </source>
</evidence>